<dbReference type="AlphaFoldDB" id="A0A2W5HH78"/>
<protein>
    <submittedName>
        <fullName evidence="2">Uncharacterized protein</fullName>
    </submittedName>
</protein>
<dbReference type="EMBL" id="QFOT01000095">
    <property type="protein sequence ID" value="PZP55002.1"/>
    <property type="molecule type" value="Genomic_DNA"/>
</dbReference>
<dbReference type="Proteomes" id="UP000249739">
    <property type="component" value="Unassembled WGS sequence"/>
</dbReference>
<accession>A0A2W5HH78</accession>
<evidence type="ECO:0000313" key="2">
    <source>
        <dbReference type="EMBL" id="PZP55002.1"/>
    </source>
</evidence>
<proteinExistence type="predicted"/>
<feature type="compositionally biased region" description="Basic and acidic residues" evidence="1">
    <location>
        <begin position="217"/>
        <end position="228"/>
    </location>
</feature>
<reference evidence="2 3" key="1">
    <citation type="submission" date="2017-08" db="EMBL/GenBank/DDBJ databases">
        <title>Infants hospitalized years apart are colonized by the same room-sourced microbial strains.</title>
        <authorList>
            <person name="Brooks B."/>
            <person name="Olm M.R."/>
            <person name="Firek B.A."/>
            <person name="Baker R."/>
            <person name="Thomas B.C."/>
            <person name="Morowitz M.J."/>
            <person name="Banfield J.F."/>
        </authorList>
    </citation>
    <scope>NUCLEOTIDE SEQUENCE [LARGE SCALE GENOMIC DNA]</scope>
    <source>
        <strain evidence="2">S2_006_000_R2_64</strain>
    </source>
</reference>
<name>A0A2W5HH78_9BACT</name>
<gene>
    <name evidence="2" type="ORF">DI586_08170</name>
</gene>
<evidence type="ECO:0000313" key="3">
    <source>
        <dbReference type="Proteomes" id="UP000249739"/>
    </source>
</evidence>
<feature type="region of interest" description="Disordered" evidence="1">
    <location>
        <begin position="203"/>
        <end position="228"/>
    </location>
</feature>
<evidence type="ECO:0000256" key="1">
    <source>
        <dbReference type="SAM" id="MobiDB-lite"/>
    </source>
</evidence>
<comment type="caution">
    <text evidence="2">The sequence shown here is derived from an EMBL/GenBank/DDBJ whole genome shotgun (WGS) entry which is preliminary data.</text>
</comment>
<organism evidence="2 3">
    <name type="scientific">Micavibrio aeruginosavorus</name>
    <dbReference type="NCBI Taxonomy" id="349221"/>
    <lineage>
        <taxon>Bacteria</taxon>
        <taxon>Pseudomonadati</taxon>
        <taxon>Bdellovibrionota</taxon>
        <taxon>Bdellovibrionia</taxon>
        <taxon>Bdellovibrionales</taxon>
        <taxon>Pseudobdellovibrionaceae</taxon>
        <taxon>Micavibrio</taxon>
    </lineage>
</organism>
<sequence>MTTRTHVKSKLNEAGFIAEEAGELADRMLKSIPSSLRDDNLFFEFSTSIKNLSKWNGNIPAQDARRELYIDPSPLFSMWKLAYDEKSPVMKIRSERLEKRLINLKEPEKPKPKIGFESAAKAETLPQIEAPAQAAIETPVEIPVEIPVETTVETPVETAAPARETAREPLASYLQHSPSLKSIAASDYSTSLFFNQAAPPQYERAQKLAKGNRHARRAAEAKARHREP</sequence>